<dbReference type="EMBL" id="JARKIB010000100">
    <property type="protein sequence ID" value="KAJ7741090.1"/>
    <property type="molecule type" value="Genomic_DNA"/>
</dbReference>
<proteinExistence type="predicted"/>
<name>A0AAD7N148_9AGAR</name>
<evidence type="ECO:0000313" key="2">
    <source>
        <dbReference type="EMBL" id="KAJ7741090.1"/>
    </source>
</evidence>
<accession>A0AAD7N148</accession>
<dbReference type="AlphaFoldDB" id="A0AAD7N148"/>
<organism evidence="2 3">
    <name type="scientific">Mycena metata</name>
    <dbReference type="NCBI Taxonomy" id="1033252"/>
    <lineage>
        <taxon>Eukaryota</taxon>
        <taxon>Fungi</taxon>
        <taxon>Dikarya</taxon>
        <taxon>Basidiomycota</taxon>
        <taxon>Agaricomycotina</taxon>
        <taxon>Agaricomycetes</taxon>
        <taxon>Agaricomycetidae</taxon>
        <taxon>Agaricales</taxon>
        <taxon>Marasmiineae</taxon>
        <taxon>Mycenaceae</taxon>
        <taxon>Mycena</taxon>
    </lineage>
</organism>
<reference evidence="2" key="1">
    <citation type="submission" date="2023-03" db="EMBL/GenBank/DDBJ databases">
        <title>Massive genome expansion in bonnet fungi (Mycena s.s.) driven by repeated elements and novel gene families across ecological guilds.</title>
        <authorList>
            <consortium name="Lawrence Berkeley National Laboratory"/>
            <person name="Harder C.B."/>
            <person name="Miyauchi S."/>
            <person name="Viragh M."/>
            <person name="Kuo A."/>
            <person name="Thoen E."/>
            <person name="Andreopoulos B."/>
            <person name="Lu D."/>
            <person name="Skrede I."/>
            <person name="Drula E."/>
            <person name="Henrissat B."/>
            <person name="Morin E."/>
            <person name="Kohler A."/>
            <person name="Barry K."/>
            <person name="LaButti K."/>
            <person name="Morin E."/>
            <person name="Salamov A."/>
            <person name="Lipzen A."/>
            <person name="Mereny Z."/>
            <person name="Hegedus B."/>
            <person name="Baldrian P."/>
            <person name="Stursova M."/>
            <person name="Weitz H."/>
            <person name="Taylor A."/>
            <person name="Grigoriev I.V."/>
            <person name="Nagy L.G."/>
            <person name="Martin F."/>
            <person name="Kauserud H."/>
        </authorList>
    </citation>
    <scope>NUCLEOTIDE SEQUENCE</scope>
    <source>
        <strain evidence="2">CBHHK182m</strain>
    </source>
</reference>
<gene>
    <name evidence="2" type="ORF">B0H16DRAFT_1464637</name>
</gene>
<comment type="caution">
    <text evidence="2">The sequence shown here is derived from an EMBL/GenBank/DDBJ whole genome shotgun (WGS) entry which is preliminary data.</text>
</comment>
<evidence type="ECO:0000256" key="1">
    <source>
        <dbReference type="SAM" id="Phobius"/>
    </source>
</evidence>
<evidence type="ECO:0000313" key="3">
    <source>
        <dbReference type="Proteomes" id="UP001215598"/>
    </source>
</evidence>
<sequence>MSEQNNAPYKVVYLVTSFGLVAFTFLLVCCTIIFGFSPGSRLIEPFALYLVVVINIRELPLTVGTCILDSTFFNGLFWLGLVLPSAMLWFWNWMVSEKLEQGDRVIDAEYLSGYSGGVLGFKLKATNENPDIVATAKEDSKVFTSHA</sequence>
<protein>
    <submittedName>
        <fullName evidence="2">Uncharacterized protein</fullName>
    </submittedName>
</protein>
<keyword evidence="1" id="KW-1133">Transmembrane helix</keyword>
<keyword evidence="1" id="KW-0812">Transmembrane</keyword>
<feature type="transmembrane region" description="Helical" evidence="1">
    <location>
        <begin position="75"/>
        <end position="94"/>
    </location>
</feature>
<keyword evidence="1" id="KW-0472">Membrane</keyword>
<feature type="transmembrane region" description="Helical" evidence="1">
    <location>
        <begin position="12"/>
        <end position="34"/>
    </location>
</feature>
<keyword evidence="3" id="KW-1185">Reference proteome</keyword>
<dbReference type="Proteomes" id="UP001215598">
    <property type="component" value="Unassembled WGS sequence"/>
</dbReference>